<feature type="compositionally biased region" description="Basic and acidic residues" evidence="1">
    <location>
        <begin position="1051"/>
        <end position="1065"/>
    </location>
</feature>
<feature type="region of interest" description="Disordered" evidence="1">
    <location>
        <begin position="696"/>
        <end position="861"/>
    </location>
</feature>
<feature type="region of interest" description="Disordered" evidence="1">
    <location>
        <begin position="980"/>
        <end position="1023"/>
    </location>
</feature>
<dbReference type="Proteomes" id="UP001610335">
    <property type="component" value="Unassembled WGS sequence"/>
</dbReference>
<sequence>MMVAMKTDSSYFPPSYCTFRQCQSLGDSPSSNELFQGTMSSQEAKENSQSDCIAKLTSLLEHTLSESNAIKGHLPGSHYSDLLSDPPLYLFSTSLLNALLAESSTVFSSLDRLLSFISQHRDMIACSLEMVSLRCLAKYLLNPGTEAGPESGLCLLVDEPEYVADLGSTRPQLDALKSGDMLQLVQDSLIQRAYTIFVDETVEPRIRRMAGKVLVDMVYGSEKHCQLLRDLTHDDDCLKPIIHTLNDPDGVLSFFANAFIRVLYHSSANSWPGWELDGPHSRLLSHIRSQGNPAEQFHSYVCAERQHIYSVRGVNGLDGARDAVPTCYLLESDETLANRLPQGPVLLSFTTGRLNLIHSGNEATGYNFDYMALRPIDRTRTRCIFSNCHEQKPLLFLHINAGDSLTVNDQRRSSPIVTLSITSKDDLEKIQKGLEAIGIRCETQRTRTYPSGRMSSSLVIPLDTADEVARRSSPTPEAPSRRVIERPTNSVRWRDESSKLREHFDHVSETGIENASQSSLTELTRTPTIHGASSPGAWDSFLPAIPETSAENQTDKEILDIPNIPIEDLRNGEIMGSCLNDTQGTQETIHTEEQTFQDGAVRNTRSSSSQNTNSVSMGAKLRPIPPNTQESLIFPRRRPRGKIYTAPTKTVVDWDEGLRESDSPAGKKSLKDAELTSISSPLSNGPDCVFNMGSKVRDKVSIRRKPGLKAIKQRKKARKGKGGRRSNRKAKLLSPPQESLENGFCQNDPHMDVPGEIREQKTEGNKLEGCNSSPLVNPTNLNKPSHASRDDGNASDQTPNTFQLQERDSSNGQAGLKTSFEGRNIAKGSLHEVEGDQTGEKRTLSHSTDDKSLGERHEGRGQTFAHKLIAALRAINTPEDCCDERREEADQGIETITEPTKARNVPVDESLYTDYEPHEADDLRNMSEASTLDMEEPYLAPLRDESQNGSSKDNVCDSQSLKFAKRVSLFKTEGNQERSRIWKTSSVVASSSIKPMSTESTFDSCHTNSEPQPNDPTSPELSEDVLSSGMVKMFSGFTGGASYEISDMDGNGDKRQPTGRPREISAEQDVNCVINFPEPNPKTTVDKNGSPRRLMNEHVIPKKRLSCLFAEQTPSAKRRNTSNQDDDGDFKKDEIQNNDPQVEYCYTTTGSVDTDDNPNEDGRPSFERTIEEPKRADGASDIGKEMNHKIGRLLKVSRSTPSGSSLKTQEPLLTREKRDHGITFKASAGKLPLQEGADSELKVACELSKGTANQTNQTNQTEWQTSLQELRQGVQSTLLSASEQLSRQIESERTTVKNVLGAYREQCHTVLDQLFEAQMERIRLCKRQMDSIKQQHADVCQELICRLEGNEQGLRATSAYGSQ</sequence>
<name>A0ABR4HJI8_9EURO</name>
<feature type="compositionally biased region" description="Basic residues" evidence="1">
    <location>
        <begin position="702"/>
        <end position="731"/>
    </location>
</feature>
<feature type="compositionally biased region" description="Basic and acidic residues" evidence="1">
    <location>
        <begin position="829"/>
        <end position="860"/>
    </location>
</feature>
<feature type="compositionally biased region" description="Basic and acidic residues" evidence="1">
    <location>
        <begin position="749"/>
        <end position="766"/>
    </location>
</feature>
<evidence type="ECO:0000313" key="3">
    <source>
        <dbReference type="Proteomes" id="UP001610335"/>
    </source>
</evidence>
<feature type="compositionally biased region" description="Polar residues" evidence="1">
    <location>
        <begin position="770"/>
        <end position="785"/>
    </location>
</feature>
<feature type="compositionally biased region" description="Polar residues" evidence="1">
    <location>
        <begin position="794"/>
        <end position="804"/>
    </location>
</feature>
<feature type="compositionally biased region" description="Basic and acidic residues" evidence="1">
    <location>
        <begin position="1160"/>
        <end position="1184"/>
    </location>
</feature>
<evidence type="ECO:0000313" key="2">
    <source>
        <dbReference type="EMBL" id="KAL2815628.1"/>
    </source>
</evidence>
<keyword evidence="3" id="KW-1185">Reference proteome</keyword>
<feature type="compositionally biased region" description="Low complexity" evidence="1">
    <location>
        <begin position="601"/>
        <end position="616"/>
    </location>
</feature>
<gene>
    <name evidence="2" type="ORF">BDW59DRAFT_15114</name>
</gene>
<dbReference type="EMBL" id="JBFXLS010000110">
    <property type="protein sequence ID" value="KAL2815628.1"/>
    <property type="molecule type" value="Genomic_DNA"/>
</dbReference>
<feature type="region of interest" description="Disordered" evidence="1">
    <location>
        <begin position="599"/>
        <end position="632"/>
    </location>
</feature>
<feature type="compositionally biased region" description="Polar residues" evidence="1">
    <location>
        <begin position="982"/>
        <end position="1020"/>
    </location>
</feature>
<accession>A0ABR4HJI8</accession>
<organism evidence="2 3">
    <name type="scientific">Aspergillus cavernicola</name>
    <dbReference type="NCBI Taxonomy" id="176166"/>
    <lineage>
        <taxon>Eukaryota</taxon>
        <taxon>Fungi</taxon>
        <taxon>Dikarya</taxon>
        <taxon>Ascomycota</taxon>
        <taxon>Pezizomycotina</taxon>
        <taxon>Eurotiomycetes</taxon>
        <taxon>Eurotiomycetidae</taxon>
        <taxon>Eurotiales</taxon>
        <taxon>Aspergillaceae</taxon>
        <taxon>Aspergillus</taxon>
        <taxon>Aspergillus subgen. Nidulantes</taxon>
    </lineage>
</organism>
<reference evidence="2 3" key="1">
    <citation type="submission" date="2024-07" db="EMBL/GenBank/DDBJ databases">
        <title>Section-level genome sequencing and comparative genomics of Aspergillus sections Usti and Cavernicolus.</title>
        <authorList>
            <consortium name="Lawrence Berkeley National Laboratory"/>
            <person name="Nybo J.L."/>
            <person name="Vesth T.C."/>
            <person name="Theobald S."/>
            <person name="Frisvad J.C."/>
            <person name="Larsen T.O."/>
            <person name="Kjaerboelling I."/>
            <person name="Rothschild-Mancinelli K."/>
            <person name="Lyhne E.K."/>
            <person name="Kogle M.E."/>
            <person name="Barry K."/>
            <person name="Clum A."/>
            <person name="Na H."/>
            <person name="Ledsgaard L."/>
            <person name="Lin J."/>
            <person name="Lipzen A."/>
            <person name="Kuo A."/>
            <person name="Riley R."/>
            <person name="Mondo S."/>
            <person name="LaButti K."/>
            <person name="Haridas S."/>
            <person name="Pangalinan J."/>
            <person name="Salamov A.A."/>
            <person name="Simmons B.A."/>
            <person name="Magnuson J.K."/>
            <person name="Chen J."/>
            <person name="Drula E."/>
            <person name="Henrissat B."/>
            <person name="Wiebenga A."/>
            <person name="Lubbers R.J."/>
            <person name="Gomes A.C."/>
            <person name="Makela M.R."/>
            <person name="Stajich J."/>
            <person name="Grigoriev I.V."/>
            <person name="Mortensen U.H."/>
            <person name="De vries R.P."/>
            <person name="Baker S.E."/>
            <person name="Andersen M.R."/>
        </authorList>
    </citation>
    <scope>NUCLEOTIDE SEQUENCE [LARGE SCALE GENOMIC DNA]</scope>
    <source>
        <strain evidence="2 3">CBS 600.67</strain>
    </source>
</reference>
<proteinExistence type="predicted"/>
<feature type="region of interest" description="Disordered" evidence="1">
    <location>
        <begin position="1111"/>
        <end position="1184"/>
    </location>
</feature>
<comment type="caution">
    <text evidence="2">The sequence shown here is derived from an EMBL/GenBank/DDBJ whole genome shotgun (WGS) entry which is preliminary data.</text>
</comment>
<feature type="region of interest" description="Disordered" evidence="1">
    <location>
        <begin position="466"/>
        <end position="489"/>
    </location>
</feature>
<feature type="region of interest" description="Disordered" evidence="1">
    <location>
        <begin position="1044"/>
        <end position="1069"/>
    </location>
</feature>
<protein>
    <submittedName>
        <fullName evidence="2">Uncharacterized protein</fullName>
    </submittedName>
</protein>
<evidence type="ECO:0000256" key="1">
    <source>
        <dbReference type="SAM" id="MobiDB-lite"/>
    </source>
</evidence>